<keyword evidence="4" id="KW-0677">Repeat</keyword>
<dbReference type="GO" id="GO:0016020">
    <property type="term" value="C:membrane"/>
    <property type="evidence" value="ECO:0007669"/>
    <property type="project" value="GOC"/>
</dbReference>
<keyword evidence="3 7" id="KW-0808">Transferase</keyword>
<evidence type="ECO:0000256" key="1">
    <source>
        <dbReference type="ARBA" id="ARBA00022516"/>
    </source>
</evidence>
<dbReference type="PATRIC" id="fig|1280953.3.peg.3013"/>
<dbReference type="InterPro" id="IPR007691">
    <property type="entry name" value="LpxD"/>
</dbReference>
<dbReference type="eggNOG" id="COG1044">
    <property type="taxonomic scope" value="Bacteria"/>
</dbReference>
<dbReference type="InterPro" id="IPR011004">
    <property type="entry name" value="Trimer_LpxA-like_sf"/>
</dbReference>
<dbReference type="NCBIfam" id="NF002060">
    <property type="entry name" value="PRK00892.1"/>
    <property type="match status" value="1"/>
</dbReference>
<gene>
    <name evidence="7" type="ORF">HOC_14987</name>
</gene>
<dbReference type="InterPro" id="IPR018357">
    <property type="entry name" value="Hexapep_transf_CS"/>
</dbReference>
<evidence type="ECO:0000256" key="4">
    <source>
        <dbReference type="ARBA" id="ARBA00022737"/>
    </source>
</evidence>
<proteinExistence type="predicted"/>
<dbReference type="PANTHER" id="PTHR43378:SF2">
    <property type="entry name" value="UDP-3-O-ACYLGLUCOSAMINE N-ACYLTRANSFERASE 1, MITOCHONDRIAL-RELATED"/>
    <property type="match status" value="1"/>
</dbReference>
<dbReference type="AlphaFoldDB" id="A0A059G448"/>
<evidence type="ECO:0000256" key="6">
    <source>
        <dbReference type="ARBA" id="ARBA00023315"/>
    </source>
</evidence>
<dbReference type="RefSeq" id="WP_035540006.1">
    <property type="nucleotide sequence ID" value="NZ_ARYL01000025.1"/>
</dbReference>
<protein>
    <submittedName>
        <fullName evidence="7">UDP-3-O-[3-hydroxymyristoyl] glucosamine N-acyltransferase</fullName>
    </submittedName>
</protein>
<dbReference type="CDD" id="cd03352">
    <property type="entry name" value="LbH_LpxD"/>
    <property type="match status" value="1"/>
</dbReference>
<dbReference type="Gene3D" id="2.160.10.10">
    <property type="entry name" value="Hexapeptide repeat proteins"/>
    <property type="match status" value="1"/>
</dbReference>
<dbReference type="Proteomes" id="UP000024942">
    <property type="component" value="Unassembled WGS sequence"/>
</dbReference>
<organism evidence="7 8">
    <name type="scientific">Hyphomonas oceanitis SCH89</name>
    <dbReference type="NCBI Taxonomy" id="1280953"/>
    <lineage>
        <taxon>Bacteria</taxon>
        <taxon>Pseudomonadati</taxon>
        <taxon>Pseudomonadota</taxon>
        <taxon>Alphaproteobacteria</taxon>
        <taxon>Hyphomonadales</taxon>
        <taxon>Hyphomonadaceae</taxon>
        <taxon>Hyphomonas</taxon>
    </lineage>
</organism>
<keyword evidence="8" id="KW-1185">Reference proteome</keyword>
<dbReference type="EMBL" id="ARYL01000025">
    <property type="protein sequence ID" value="KDA01581.1"/>
    <property type="molecule type" value="Genomic_DNA"/>
</dbReference>
<dbReference type="STRING" id="1280953.HOC_14987"/>
<accession>A0A059G448</accession>
<evidence type="ECO:0000313" key="7">
    <source>
        <dbReference type="EMBL" id="KDA01581.1"/>
    </source>
</evidence>
<sequence length="338" mass="34552">MTVDPRFYAPQGALTLGKIAELTGAVLNGDASVEITSVSAAATGRRGDLAFLDGDGKGDVSVGADVSALIVNEANLKHAPEGVPCLVTPLPRHFHGLVAYALFQPRHLIWSGDDRISPEAKVHPGAIVSPGAVVGPGATVGEGTVIGANAVIGPGVQVGRNCRIGANVSLICALVGDKVTLLSGVRIGEAGFGVTGGPAGMEDAPHFGRVILQDNVTIGANSCIDRGVFDDTIIGERTKIDNLCQIAHNVVFGRSVVMAAFGGISGSVTVGDGARIGGRVGIADHVVIGDGVNLAASAGVFRNIEAGETWGGTPAKPIRQWMREVAWLQKQANPKKTT</sequence>
<comment type="caution">
    <text evidence="7">The sequence shown here is derived from an EMBL/GenBank/DDBJ whole genome shotgun (WGS) entry which is preliminary data.</text>
</comment>
<evidence type="ECO:0000313" key="8">
    <source>
        <dbReference type="Proteomes" id="UP000024942"/>
    </source>
</evidence>
<dbReference type="Gene3D" id="3.40.1390.10">
    <property type="entry name" value="MurE/MurF, N-terminal domain"/>
    <property type="match status" value="1"/>
</dbReference>
<evidence type="ECO:0000256" key="2">
    <source>
        <dbReference type="ARBA" id="ARBA00022556"/>
    </source>
</evidence>
<dbReference type="InterPro" id="IPR001451">
    <property type="entry name" value="Hexapep"/>
</dbReference>
<dbReference type="PANTHER" id="PTHR43378">
    <property type="entry name" value="UDP-3-O-ACYLGLUCOSAMINE N-ACYLTRANSFERASE"/>
    <property type="match status" value="1"/>
</dbReference>
<dbReference type="GO" id="GO:0016410">
    <property type="term" value="F:N-acyltransferase activity"/>
    <property type="evidence" value="ECO:0007669"/>
    <property type="project" value="InterPro"/>
</dbReference>
<dbReference type="PROSITE" id="PS00101">
    <property type="entry name" value="HEXAPEP_TRANSFERASES"/>
    <property type="match status" value="1"/>
</dbReference>
<keyword evidence="6 7" id="KW-0012">Acyltransferase</keyword>
<name>A0A059G448_9PROT</name>
<evidence type="ECO:0000256" key="3">
    <source>
        <dbReference type="ARBA" id="ARBA00022679"/>
    </source>
</evidence>
<keyword evidence="1" id="KW-0444">Lipid biosynthesis</keyword>
<evidence type="ECO:0000256" key="5">
    <source>
        <dbReference type="ARBA" id="ARBA00023098"/>
    </source>
</evidence>
<dbReference type="SUPFAM" id="SSF51161">
    <property type="entry name" value="Trimeric LpxA-like enzymes"/>
    <property type="match status" value="1"/>
</dbReference>
<dbReference type="Pfam" id="PF14602">
    <property type="entry name" value="Hexapep_2"/>
    <property type="match status" value="1"/>
</dbReference>
<dbReference type="Pfam" id="PF00132">
    <property type="entry name" value="Hexapep"/>
    <property type="match status" value="1"/>
</dbReference>
<dbReference type="OrthoDB" id="9784739at2"/>
<dbReference type="NCBIfam" id="TIGR01853">
    <property type="entry name" value="lipid_A_lpxD"/>
    <property type="match status" value="1"/>
</dbReference>
<dbReference type="GO" id="GO:0009245">
    <property type="term" value="P:lipid A biosynthetic process"/>
    <property type="evidence" value="ECO:0007669"/>
    <property type="project" value="UniProtKB-KW"/>
</dbReference>
<reference evidence="7 8" key="1">
    <citation type="journal article" date="2014" name="Antonie Van Leeuwenhoek">
        <title>Hyphomonas beringensis sp. nov. and Hyphomonas chukchiensis sp. nov., isolated from surface seawater of the Bering Sea and Chukchi Sea.</title>
        <authorList>
            <person name="Li C."/>
            <person name="Lai Q."/>
            <person name="Li G."/>
            <person name="Dong C."/>
            <person name="Wang J."/>
            <person name="Liao Y."/>
            <person name="Shao Z."/>
        </authorList>
    </citation>
    <scope>NUCLEOTIDE SEQUENCE [LARGE SCALE GENOMIC DNA]</scope>
    <source>
        <strain evidence="7 8">SCH89</strain>
    </source>
</reference>
<keyword evidence="2" id="KW-0441">Lipid A biosynthesis</keyword>
<keyword evidence="5" id="KW-0443">Lipid metabolism</keyword>